<keyword evidence="4" id="KW-1185">Reference proteome</keyword>
<dbReference type="Pfam" id="PF16976">
    <property type="entry name" value="RcpC"/>
    <property type="match status" value="1"/>
</dbReference>
<name>A0A1H1B9Y5_9BURK</name>
<accession>A0A1H1B9Y5</accession>
<sequence length="321" mass="32903">MPNLTKILAGVLIAVALVLGLFAWTLSRRPATVAVAPATPTSYQVVVASKTLPPGKAITADQLRVQSLPINPNGAFTDPSQLVGRVPGVEIGADSPVLESQLSSGLAERIEPGERAIAVRVDESNAVSNRLRPGNFIDVFFTLKRDGNTGMGGEIDRTQARLLMSKVRVLAFGNATTTGDTGGDPSGMVRTAVLAVPVADVDRLTLAESAGRLVFALRNPKDPDVIDPNALPVLPGVLKTAAHAGEPTAQPDLTRAAAGVALDSLSGSTGATGPGAGAGVGTRLPPLPQMRLPTTRVAANTTSTNGGIEVIRGGRAETVAR</sequence>
<proteinExistence type="predicted"/>
<dbReference type="InterPro" id="IPR013974">
    <property type="entry name" value="SAF"/>
</dbReference>
<feature type="domain" description="SAF" evidence="2">
    <location>
        <begin position="43"/>
        <end position="103"/>
    </location>
</feature>
<protein>
    <submittedName>
        <fullName evidence="3">Pilus assembly protein CpaB</fullName>
    </submittedName>
</protein>
<dbReference type="NCBIfam" id="TIGR03177">
    <property type="entry name" value="pilus_cpaB"/>
    <property type="match status" value="1"/>
</dbReference>
<dbReference type="Pfam" id="PF08666">
    <property type="entry name" value="SAF"/>
    <property type="match status" value="1"/>
</dbReference>
<dbReference type="Gene3D" id="3.90.1210.10">
    <property type="entry name" value="Antifreeze-like/N-acetylneuraminic acid synthase C-terminal domain"/>
    <property type="match status" value="1"/>
</dbReference>
<dbReference type="CDD" id="cd11614">
    <property type="entry name" value="SAF_CpaB_FlgA_like"/>
    <property type="match status" value="1"/>
</dbReference>
<evidence type="ECO:0000313" key="3">
    <source>
        <dbReference type="EMBL" id="SDQ48747.1"/>
    </source>
</evidence>
<gene>
    <name evidence="3" type="ORF">SAMN05443245_1566</name>
</gene>
<evidence type="ECO:0000259" key="2">
    <source>
        <dbReference type="SMART" id="SM00858"/>
    </source>
</evidence>
<dbReference type="RefSeq" id="WP_074763766.1">
    <property type="nucleotide sequence ID" value="NZ_FNKP01000001.1"/>
</dbReference>
<feature type="region of interest" description="Disordered" evidence="1">
    <location>
        <begin position="268"/>
        <end position="289"/>
    </location>
</feature>
<dbReference type="OrthoDB" id="8776995at2"/>
<evidence type="ECO:0000313" key="4">
    <source>
        <dbReference type="Proteomes" id="UP000183487"/>
    </source>
</evidence>
<feature type="compositionally biased region" description="Gly residues" evidence="1">
    <location>
        <begin position="270"/>
        <end position="280"/>
    </location>
</feature>
<dbReference type="InterPro" id="IPR031571">
    <property type="entry name" value="RcpC_dom"/>
</dbReference>
<reference evidence="4" key="1">
    <citation type="submission" date="2016-10" db="EMBL/GenBank/DDBJ databases">
        <authorList>
            <person name="Varghese N."/>
        </authorList>
    </citation>
    <scope>NUCLEOTIDE SEQUENCE [LARGE SCALE GENOMIC DNA]</scope>
    <source>
        <strain evidence="4">GAS106B</strain>
    </source>
</reference>
<organism evidence="3 4">
    <name type="scientific">Paraburkholderia fungorum</name>
    <dbReference type="NCBI Taxonomy" id="134537"/>
    <lineage>
        <taxon>Bacteria</taxon>
        <taxon>Pseudomonadati</taxon>
        <taxon>Pseudomonadota</taxon>
        <taxon>Betaproteobacteria</taxon>
        <taxon>Burkholderiales</taxon>
        <taxon>Burkholderiaceae</taxon>
        <taxon>Paraburkholderia</taxon>
    </lineage>
</organism>
<dbReference type="InterPro" id="IPR017592">
    <property type="entry name" value="Pilus_assmbl_Flp-typ_CpaB"/>
</dbReference>
<evidence type="ECO:0000256" key="1">
    <source>
        <dbReference type="SAM" id="MobiDB-lite"/>
    </source>
</evidence>
<dbReference type="SMART" id="SM00858">
    <property type="entry name" value="SAF"/>
    <property type="match status" value="1"/>
</dbReference>
<dbReference type="AlphaFoldDB" id="A0A1H1B9Y5"/>
<dbReference type="Proteomes" id="UP000183487">
    <property type="component" value="Unassembled WGS sequence"/>
</dbReference>
<dbReference type="EMBL" id="FNKP01000001">
    <property type="protein sequence ID" value="SDQ48747.1"/>
    <property type="molecule type" value="Genomic_DNA"/>
</dbReference>